<comment type="caution">
    <text evidence="1">The sequence shown here is derived from an EMBL/GenBank/DDBJ whole genome shotgun (WGS) entry which is preliminary data.</text>
</comment>
<dbReference type="NCBIfam" id="NF047400">
    <property type="entry name" value="MazE_PemI_antitoxin"/>
    <property type="match status" value="1"/>
</dbReference>
<dbReference type="EMBL" id="BFFP01000032">
    <property type="protein sequence ID" value="GBG95330.1"/>
    <property type="molecule type" value="Genomic_DNA"/>
</dbReference>
<protein>
    <recommendedName>
        <fullName evidence="3">SpoVT-AbrB domain-containing protein</fullName>
    </recommendedName>
</protein>
<dbReference type="AlphaFoldDB" id="A0A401IUV4"/>
<evidence type="ECO:0008006" key="3">
    <source>
        <dbReference type="Google" id="ProtNLM"/>
    </source>
</evidence>
<organism evidence="1 2">
    <name type="scientific">Ligilactobacillus salitolerans</name>
    <dbReference type="NCBI Taxonomy" id="1808352"/>
    <lineage>
        <taxon>Bacteria</taxon>
        <taxon>Bacillati</taxon>
        <taxon>Bacillota</taxon>
        <taxon>Bacilli</taxon>
        <taxon>Lactobacillales</taxon>
        <taxon>Lactobacillaceae</taxon>
        <taxon>Ligilactobacillus</taxon>
    </lineage>
</organism>
<gene>
    <name evidence="1" type="ORF">LFYK43_17890</name>
</gene>
<dbReference type="InterPro" id="IPR037914">
    <property type="entry name" value="SpoVT-AbrB_sf"/>
</dbReference>
<proteinExistence type="predicted"/>
<dbReference type="Gene3D" id="2.10.260.10">
    <property type="match status" value="1"/>
</dbReference>
<sequence>MFNFIIRGSADMAVTARIQGNAVVITLPKSLNVEPGTKFDTINNPDGTIILKPIAEVPDTLEELLAGWNEKYATPADLEDWDDLH</sequence>
<reference evidence="1 2" key="1">
    <citation type="journal article" date="2019" name="Int. J. Syst. Evol. Microbiol.">
        <title>Lactobacillus salitolerans sp. nov., a novel lactic acid bacterium isolated from spent mushroom substrates.</title>
        <authorList>
            <person name="Tohno M."/>
            <person name="Tanizawa Y."/>
            <person name="Kojima Y."/>
            <person name="Sakamoto M."/>
            <person name="Nakamura Y."/>
            <person name="Ohkuma M."/>
            <person name="Kobayashi H."/>
        </authorList>
    </citation>
    <scope>NUCLEOTIDE SEQUENCE [LARGE SCALE GENOMIC DNA]</scope>
    <source>
        <strain evidence="1 2">YK43</strain>
    </source>
</reference>
<evidence type="ECO:0000313" key="1">
    <source>
        <dbReference type="EMBL" id="GBG95330.1"/>
    </source>
</evidence>
<dbReference type="Proteomes" id="UP000286848">
    <property type="component" value="Unassembled WGS sequence"/>
</dbReference>
<evidence type="ECO:0000313" key="2">
    <source>
        <dbReference type="Proteomes" id="UP000286848"/>
    </source>
</evidence>
<dbReference type="SUPFAM" id="SSF89447">
    <property type="entry name" value="AbrB/MazE/MraZ-like"/>
    <property type="match status" value="1"/>
</dbReference>
<accession>A0A401IUV4</accession>
<keyword evidence="2" id="KW-1185">Reference proteome</keyword>
<name>A0A401IUV4_9LACO</name>